<proteinExistence type="predicted"/>
<accession>A0A7S1Y1T3</accession>
<dbReference type="AlphaFoldDB" id="A0A7S1Y1T3"/>
<dbReference type="EMBL" id="HBGK01010032">
    <property type="protein sequence ID" value="CAD9276289.1"/>
    <property type="molecule type" value="Transcribed_RNA"/>
</dbReference>
<keyword evidence="2" id="KW-0472">Membrane</keyword>
<keyword evidence="2" id="KW-0812">Transmembrane</keyword>
<feature type="transmembrane region" description="Helical" evidence="2">
    <location>
        <begin position="83"/>
        <end position="105"/>
    </location>
</feature>
<evidence type="ECO:0000256" key="1">
    <source>
        <dbReference type="SAM" id="MobiDB-lite"/>
    </source>
</evidence>
<evidence type="ECO:0000256" key="2">
    <source>
        <dbReference type="SAM" id="Phobius"/>
    </source>
</evidence>
<protein>
    <submittedName>
        <fullName evidence="3">Uncharacterized protein</fullName>
    </submittedName>
</protein>
<gene>
    <name evidence="3" type="ORF">GOCE00092_LOCUS5197</name>
</gene>
<sequence>MITRLTFNACNKLVRATALISLSIVQSLAVARGSQEPYGVSEYLIELRRLEGVDEDDDEYFGPPDEVPKPWWYLSRYVDPNSIVFDFIQGFFFVGCLLLLVWLVWNCCVDIGYFPDPRLDRKRDIRRRSDGRGVFAPLASSDLDDIDDDNASVESMEYGHSHLDDAYGDVDPEKEGQNLQKAAKKYFKKEEKKGKPRRSKRQSRGQESGEDAMYGDLLDMEMVESKPKVEAKTVFL</sequence>
<evidence type="ECO:0000313" key="3">
    <source>
        <dbReference type="EMBL" id="CAD9276289.1"/>
    </source>
</evidence>
<reference evidence="3" key="1">
    <citation type="submission" date="2021-01" db="EMBL/GenBank/DDBJ databases">
        <authorList>
            <person name="Corre E."/>
            <person name="Pelletier E."/>
            <person name="Niang G."/>
            <person name="Scheremetjew M."/>
            <person name="Finn R."/>
            <person name="Kale V."/>
            <person name="Holt S."/>
            <person name="Cochrane G."/>
            <person name="Meng A."/>
            <person name="Brown T."/>
            <person name="Cohen L."/>
        </authorList>
    </citation>
    <scope>NUCLEOTIDE SEQUENCE</scope>
    <source>
        <strain evidence="3">CCMP 410</strain>
    </source>
</reference>
<name>A0A7S1Y1T3_9STRA</name>
<keyword evidence="2" id="KW-1133">Transmembrane helix</keyword>
<organism evidence="3">
    <name type="scientific">Grammatophora oceanica</name>
    <dbReference type="NCBI Taxonomy" id="210454"/>
    <lineage>
        <taxon>Eukaryota</taxon>
        <taxon>Sar</taxon>
        <taxon>Stramenopiles</taxon>
        <taxon>Ochrophyta</taxon>
        <taxon>Bacillariophyta</taxon>
        <taxon>Fragilariophyceae</taxon>
        <taxon>Fragilariophycidae</taxon>
        <taxon>Rhabdonematales</taxon>
        <taxon>Grammatophoraceae</taxon>
        <taxon>Grammatophora</taxon>
    </lineage>
</organism>
<feature type="region of interest" description="Disordered" evidence="1">
    <location>
        <begin position="181"/>
        <end position="218"/>
    </location>
</feature>
<feature type="compositionally biased region" description="Basic residues" evidence="1">
    <location>
        <begin position="194"/>
        <end position="203"/>
    </location>
</feature>